<dbReference type="RefSeq" id="WP_029403593.1">
    <property type="nucleotide sequence ID" value="NZ_CP031510.1"/>
</dbReference>
<proteinExistence type="predicted"/>
<reference evidence="2" key="1">
    <citation type="submission" date="2018-01" db="EMBL/GenBank/DDBJ databases">
        <title>FDA dAtabase for Regulatory Grade micrObial Sequences (FDA-ARGOS): Supporting development and validation of Infectious Disease Dx tests.</title>
        <authorList>
            <person name="Sichtig H."/>
            <person name="Goldberg B."/>
            <person name="Campos J."/>
            <person name="Hobson J."/>
            <person name="Sadzewicz L."/>
            <person name="Tallon L."/>
            <person name="Nagaraj S."/>
            <person name="Vavikolanu K."/>
            <person name="Aluvathingal J."/>
            <person name="Nadendla S."/>
            <person name="Sengamalay N."/>
        </authorList>
    </citation>
    <scope>NUCLEOTIDE SEQUENCE</scope>
    <source>
        <strain evidence="2">FDAARGOS_87</strain>
        <plasmid evidence="2">unnamed2</plasmid>
    </source>
</reference>
<evidence type="ECO:0000313" key="2">
    <source>
        <dbReference type="EMBL" id="AXO20931.1"/>
    </source>
</evidence>
<keyword evidence="1" id="KW-0175">Coiled coil</keyword>
<sequence>MERTTINFRINDDALLAQFNHAMAKEQKKYKFATDGIRTIKDLEIIFTASKIKNFRDNEHYLIASLAQKQSPLILNVLNELKDKFEKIYQEERNITGQIIFFKKILEQVEYHDKTQDIDVLISPHVMLFINITALADNIIKQLRVQYLNGSIDETTLLIKRNKILKQYAALREKLHEMKQERKKLFKKVKDNL</sequence>
<dbReference type="AlphaFoldDB" id="A0A346H4U8"/>
<dbReference type="EMBL" id="CP031510">
    <property type="protein sequence ID" value="AXO20931.1"/>
    <property type="molecule type" value="Genomic_DNA"/>
</dbReference>
<protein>
    <submittedName>
        <fullName evidence="2">Uncharacterized protein</fullName>
    </submittedName>
</protein>
<feature type="coiled-coil region" evidence="1">
    <location>
        <begin position="161"/>
        <end position="188"/>
    </location>
</feature>
<organism evidence="2">
    <name type="scientific">Providencia stuartii</name>
    <dbReference type="NCBI Taxonomy" id="588"/>
    <lineage>
        <taxon>Bacteria</taxon>
        <taxon>Pseudomonadati</taxon>
        <taxon>Pseudomonadota</taxon>
        <taxon>Gammaproteobacteria</taxon>
        <taxon>Enterobacterales</taxon>
        <taxon>Morganellaceae</taxon>
        <taxon>Providencia</taxon>
    </lineage>
</organism>
<accession>A0A346H4U8</accession>
<evidence type="ECO:0000256" key="1">
    <source>
        <dbReference type="SAM" id="Coils"/>
    </source>
</evidence>
<keyword evidence="2" id="KW-0614">Plasmid</keyword>
<name>A0A346H4U8_PROST</name>
<geneLocation type="plasmid" evidence="2">
    <name>unnamed2</name>
</geneLocation>
<gene>
    <name evidence="2" type="ORF">MC79_020595</name>
</gene>